<sequence>MEGNEVYRFMLIWFSVSLSLCYCYAIGRTIPKGKTRLSFLLPIVCFFLYLPLNLSTIHLCGITSFFVAWLANFKLLLFAFGKGPLSSHSSITSLPRFLAVACLPIKIQDKPCPKSQNGETPPPRLSKLEPQKSPINYATKGTLLAVLVRVYDYKESMHPKILLFLYCFHIYVFLEMILAMVAFLARAVLGLELEPQFNEPYLSTSLQDFWGRRWNLMVSRILRPTVYEPTIDIGTRVIGRKWAPIPAIWSTFFVSALMHELLFYYLSRLRPTWEVARFFILHGFLLTAEIALKKACGSRWRLPRMISRPFTVGFVIVTSFWLFFPQLLNHCRAEVRAFEEYAAVGEFIRIWSRGLLVR</sequence>
<dbReference type="AlphaFoldDB" id="A0A2P2PJH8"/>
<keyword evidence="8 11" id="KW-0012">Acyltransferase</keyword>
<protein>
    <submittedName>
        <fullName evidence="11">Acyl-CoAsterol O-acyltransferase 1</fullName>
    </submittedName>
</protein>
<dbReference type="InterPro" id="IPR044851">
    <property type="entry name" value="Wax_synthase"/>
</dbReference>
<dbReference type="GO" id="GO:0008374">
    <property type="term" value="F:O-acyltransferase activity"/>
    <property type="evidence" value="ECO:0007669"/>
    <property type="project" value="InterPro"/>
</dbReference>
<evidence type="ECO:0000256" key="1">
    <source>
        <dbReference type="ARBA" id="ARBA00004141"/>
    </source>
</evidence>
<dbReference type="PANTHER" id="PTHR31595:SF51">
    <property type="entry name" value="WAX SYNTHASE DOMAIN-CONTAINING PROTEIN"/>
    <property type="match status" value="1"/>
</dbReference>
<feature type="transmembrane region" description="Helical" evidence="9">
    <location>
        <begin position="6"/>
        <end position="25"/>
    </location>
</feature>
<evidence type="ECO:0000256" key="8">
    <source>
        <dbReference type="ARBA" id="ARBA00023315"/>
    </source>
</evidence>
<dbReference type="Pfam" id="PF13813">
    <property type="entry name" value="MBOAT_2"/>
    <property type="match status" value="1"/>
</dbReference>
<dbReference type="PIRSF" id="PIRSF037006">
    <property type="entry name" value="Wax_synthase"/>
    <property type="match status" value="1"/>
</dbReference>
<evidence type="ECO:0000256" key="3">
    <source>
        <dbReference type="ARBA" id="ARBA00022679"/>
    </source>
</evidence>
<keyword evidence="5 9" id="KW-1133">Transmembrane helix</keyword>
<dbReference type="InterPro" id="IPR017088">
    <property type="entry name" value="Wax_synthase_Magnoliopsida"/>
</dbReference>
<evidence type="ECO:0000256" key="7">
    <source>
        <dbReference type="ARBA" id="ARBA00023136"/>
    </source>
</evidence>
<feature type="domain" description="Wax synthase" evidence="10">
    <location>
        <begin position="194"/>
        <end position="280"/>
    </location>
</feature>
<comment type="subcellular location">
    <subcellularLocation>
        <location evidence="1">Membrane</location>
        <topology evidence="1">Multi-pass membrane protein</topology>
    </subcellularLocation>
</comment>
<dbReference type="EMBL" id="GGEC01074409">
    <property type="protein sequence ID" value="MBX54893.1"/>
    <property type="molecule type" value="Transcribed_RNA"/>
</dbReference>
<feature type="transmembrane region" description="Helical" evidence="9">
    <location>
        <begin position="305"/>
        <end position="324"/>
    </location>
</feature>
<evidence type="ECO:0000256" key="6">
    <source>
        <dbReference type="ARBA" id="ARBA00023098"/>
    </source>
</evidence>
<dbReference type="PANTHER" id="PTHR31595">
    <property type="entry name" value="LONG-CHAIN-ALCOHOL O-FATTY-ACYLTRANSFERASE 3-RELATED"/>
    <property type="match status" value="1"/>
</dbReference>
<evidence type="ECO:0000259" key="10">
    <source>
        <dbReference type="Pfam" id="PF13813"/>
    </source>
</evidence>
<name>A0A2P2PJH8_RHIMU</name>
<evidence type="ECO:0000256" key="4">
    <source>
        <dbReference type="ARBA" id="ARBA00022692"/>
    </source>
</evidence>
<organism evidence="11">
    <name type="scientific">Rhizophora mucronata</name>
    <name type="common">Asiatic mangrove</name>
    <dbReference type="NCBI Taxonomy" id="61149"/>
    <lineage>
        <taxon>Eukaryota</taxon>
        <taxon>Viridiplantae</taxon>
        <taxon>Streptophyta</taxon>
        <taxon>Embryophyta</taxon>
        <taxon>Tracheophyta</taxon>
        <taxon>Spermatophyta</taxon>
        <taxon>Magnoliopsida</taxon>
        <taxon>eudicotyledons</taxon>
        <taxon>Gunneridae</taxon>
        <taxon>Pentapetalae</taxon>
        <taxon>rosids</taxon>
        <taxon>fabids</taxon>
        <taxon>Malpighiales</taxon>
        <taxon>Rhizophoraceae</taxon>
        <taxon>Rhizophora</taxon>
    </lineage>
</organism>
<evidence type="ECO:0000256" key="2">
    <source>
        <dbReference type="ARBA" id="ARBA00007282"/>
    </source>
</evidence>
<keyword evidence="4 9" id="KW-0812">Transmembrane</keyword>
<evidence type="ECO:0000313" key="11">
    <source>
        <dbReference type="EMBL" id="MBX54893.1"/>
    </source>
</evidence>
<dbReference type="GO" id="GO:0006629">
    <property type="term" value="P:lipid metabolic process"/>
    <property type="evidence" value="ECO:0007669"/>
    <property type="project" value="UniProtKB-KW"/>
</dbReference>
<keyword evidence="3 11" id="KW-0808">Transferase</keyword>
<comment type="similarity">
    <text evidence="2">Belongs to the wax synthase family.</text>
</comment>
<feature type="transmembrane region" description="Helical" evidence="9">
    <location>
        <begin position="161"/>
        <end position="185"/>
    </location>
</feature>
<keyword evidence="6" id="KW-0443">Lipid metabolism</keyword>
<reference evidence="11" key="1">
    <citation type="submission" date="2018-02" db="EMBL/GenBank/DDBJ databases">
        <title>Rhizophora mucronata_Transcriptome.</title>
        <authorList>
            <person name="Meera S.P."/>
            <person name="Sreeshan A."/>
            <person name="Augustine A."/>
        </authorList>
    </citation>
    <scope>NUCLEOTIDE SEQUENCE</scope>
    <source>
        <tissue evidence="11">Leaf</tissue>
    </source>
</reference>
<evidence type="ECO:0000256" key="5">
    <source>
        <dbReference type="ARBA" id="ARBA00022989"/>
    </source>
</evidence>
<feature type="transmembrane region" description="Helical" evidence="9">
    <location>
        <begin position="247"/>
        <end position="266"/>
    </location>
</feature>
<proteinExistence type="inferred from homology"/>
<evidence type="ECO:0000256" key="9">
    <source>
        <dbReference type="SAM" id="Phobius"/>
    </source>
</evidence>
<feature type="transmembrane region" description="Helical" evidence="9">
    <location>
        <begin position="275"/>
        <end position="293"/>
    </location>
</feature>
<dbReference type="InterPro" id="IPR032805">
    <property type="entry name" value="Wax_synthase_dom"/>
</dbReference>
<accession>A0A2P2PJH8</accession>
<keyword evidence="7 9" id="KW-0472">Membrane</keyword>
<dbReference type="GO" id="GO:0016020">
    <property type="term" value="C:membrane"/>
    <property type="evidence" value="ECO:0007669"/>
    <property type="project" value="UniProtKB-SubCell"/>
</dbReference>